<sequence length="374" mass="42294">MQLNNSFDQIKWQNQFFYDLGQDLVDPIFKEETEKKTEQLQEASSFSFEAFDADAFNVAMIQHNARVLQAVQKIFSQEVPELAESQSICIAMTGSDGRQEKLCSLSSKIELVVIVKSGEDLKSPIIAKIQKVLTEHASLFHPDLEFKNLQEDSLICFNRNKDLSGVKDYRPFPTRALDALYVMGSAKVMLEYKTQFFGELTQKESSKLLQKFQDSALKPMVKLLRDAKGKTANNESAKVGETHIDFEKGEMHYDGERIKATKYPLLRVVQYKLAHAVCKAVNKGELKQNMFSTMPVGILERIDWLAKEKILNLGTGEVQALKKAYSASLVWFAQAQQRFRKDKIAVTSESAKSLQVVANSILNVGTNAKVFDRK</sequence>
<dbReference type="RefSeq" id="WP_032124264.1">
    <property type="nucleotide sequence ID" value="NZ_LN879502.1"/>
</dbReference>
<dbReference type="InParanoid" id="A0A0U5JE87"/>
<keyword evidence="2" id="KW-1185">Reference proteome</keyword>
<dbReference type="AlphaFoldDB" id="A0A0U5JE87"/>
<gene>
    <name evidence="1" type="ORF">PNK_1520</name>
</gene>
<dbReference type="PATRIC" id="fig|389348.3.peg.1703"/>
<dbReference type="EMBL" id="LN879502">
    <property type="protein sequence ID" value="CUI17130.1"/>
    <property type="molecule type" value="Genomic_DNA"/>
</dbReference>
<dbReference type="Proteomes" id="UP000069902">
    <property type="component" value="Chromosome cPNK"/>
</dbReference>
<evidence type="ECO:0000313" key="2">
    <source>
        <dbReference type="Proteomes" id="UP000069902"/>
    </source>
</evidence>
<evidence type="ECO:0000313" key="1">
    <source>
        <dbReference type="EMBL" id="CUI17130.1"/>
    </source>
</evidence>
<protein>
    <submittedName>
        <fullName evidence="1">Uncharacterized protein</fullName>
    </submittedName>
</protein>
<name>A0A0U5JE87_9BACT</name>
<dbReference type="KEGG" id="pnl:PNK_1520"/>
<accession>A0A0U5JE87</accession>
<organism evidence="1 2">
    <name type="scientific">Candidatus Protochlamydia naegleriophila</name>
    <dbReference type="NCBI Taxonomy" id="389348"/>
    <lineage>
        <taxon>Bacteria</taxon>
        <taxon>Pseudomonadati</taxon>
        <taxon>Chlamydiota</taxon>
        <taxon>Chlamydiia</taxon>
        <taxon>Parachlamydiales</taxon>
        <taxon>Parachlamydiaceae</taxon>
        <taxon>Candidatus Protochlamydia</taxon>
    </lineage>
</organism>
<reference evidence="2" key="1">
    <citation type="submission" date="2015-09" db="EMBL/GenBank/DDBJ databases">
        <authorList>
            <person name="Bertelli C."/>
        </authorList>
    </citation>
    <scope>NUCLEOTIDE SEQUENCE [LARGE SCALE GENOMIC DNA]</scope>
    <source>
        <strain evidence="2">KNic</strain>
    </source>
</reference>
<proteinExistence type="predicted"/>